<dbReference type="SUPFAM" id="SSF55781">
    <property type="entry name" value="GAF domain-like"/>
    <property type="match status" value="3"/>
</dbReference>
<dbReference type="InterPro" id="IPR027417">
    <property type="entry name" value="P-loop_NTPase"/>
</dbReference>
<feature type="domain" description="Sigma-54 factor interaction" evidence="7">
    <location>
        <begin position="584"/>
        <end position="813"/>
    </location>
</feature>
<feature type="region of interest" description="Disordered" evidence="6">
    <location>
        <begin position="1"/>
        <end position="26"/>
    </location>
</feature>
<dbReference type="Gene3D" id="3.30.450.40">
    <property type="match status" value="3"/>
</dbReference>
<protein>
    <submittedName>
        <fullName evidence="8">Sigma 54-interacting transcriptional regulator</fullName>
    </submittedName>
</protein>
<dbReference type="Proteomes" id="UP000830401">
    <property type="component" value="Plasmid unnamed5"/>
</dbReference>
<evidence type="ECO:0000256" key="4">
    <source>
        <dbReference type="ARBA" id="ARBA00023125"/>
    </source>
</evidence>
<dbReference type="Gene3D" id="3.40.50.300">
    <property type="entry name" value="P-loop containing nucleotide triphosphate hydrolases"/>
    <property type="match status" value="1"/>
</dbReference>
<dbReference type="RefSeq" id="WP_245127213.1">
    <property type="nucleotide sequence ID" value="NZ_CP095066.1"/>
</dbReference>
<dbReference type="EMBL" id="CP095066">
    <property type="protein sequence ID" value="UOQ69447.1"/>
    <property type="molecule type" value="Genomic_DNA"/>
</dbReference>
<dbReference type="SUPFAM" id="SSF52540">
    <property type="entry name" value="P-loop containing nucleoside triphosphate hydrolases"/>
    <property type="match status" value="1"/>
</dbReference>
<dbReference type="SMART" id="SM00382">
    <property type="entry name" value="AAA"/>
    <property type="match status" value="1"/>
</dbReference>
<proteinExistence type="predicted"/>
<dbReference type="InterPro" id="IPR003593">
    <property type="entry name" value="AAA+_ATPase"/>
</dbReference>
<evidence type="ECO:0000256" key="6">
    <source>
        <dbReference type="SAM" id="MobiDB-lite"/>
    </source>
</evidence>
<evidence type="ECO:0000256" key="5">
    <source>
        <dbReference type="ARBA" id="ARBA00023163"/>
    </source>
</evidence>
<dbReference type="Pfam" id="PF00158">
    <property type="entry name" value="Sigma54_activat"/>
    <property type="match status" value="1"/>
</dbReference>
<evidence type="ECO:0000259" key="7">
    <source>
        <dbReference type="PROSITE" id="PS50045"/>
    </source>
</evidence>
<dbReference type="PROSITE" id="PS00688">
    <property type="entry name" value="SIGMA54_INTERACT_3"/>
    <property type="match status" value="1"/>
</dbReference>
<keyword evidence="1" id="KW-0547">Nucleotide-binding</keyword>
<name>A0ABY4GET7_9BACT</name>
<dbReference type="Pfam" id="PF13185">
    <property type="entry name" value="GAF_2"/>
    <property type="match status" value="1"/>
</dbReference>
<keyword evidence="9" id="KW-1185">Reference proteome</keyword>
<sequence>MDAASKNVDDLNAKKAAGSPSSGTLRKQLATYEQERTILLALGDDITKVREKGDLIALFSSRLKGLFYFTHTIVMLVDQHKQTYTPFLLDPNSSPIKDHPDYAELIKKVFPLDAPIISQVTEADGPLTFQLEKILHTPELPSFIRINYERGIREMMITPLKSRMEIIGFILVYSDRADSFTSEFKALMHGIAPQLSSAVLNIIINEEIDRNERVNEVLLSLSNEMVTVRNRPDLLRVINTKLKKLIDFSHNVMTVLEENGETYKAFLTDPNSKSKDFSKYTEAISIPYPVNDGIYNVAVASDQPLLFDIRSLDLSAAPLWLKLNHAAGAREMLIKVLPEDGTPKHCLILFADKLNSFSDEGINIVNRISSQLATAAQNITANEAILSKEQEKSFLLDFSQDIAGVRTKDDLQEAITSVLQRVLNIRLAMIRLIEDDGISLKPYMYDKTLFHGTEDAFTALFSQTISIDEYLTAKVLNSKCPVIFNVEEEDKKGKSALYLNLWKKIGLKNAYGAPLRVGDKNIGTLWLLTDEINLTLLKGICAQISIAIANIQANEKVLAYKQQLEFENDHLKEQIKSIYNFSEIIGSGPEMNKVYQLMSRVAESNSTVLILGETGTGKELIARAIHNASPRQNKLMVKVNCAALPANLIESELFGHEKGSFTGAFDRRIGKFELANNSTLFLDEIGEMPLELQVKLLRVIQERELERVGGKTTVKVDVRIIAATNVDLETEVKNGKFRADLYYRLNVFPIHLPPLRQRPEDIAPLANFFLARYSKLSGTKMTGIAPKVLQQLRAYAWPGNVRELEHLIERSVLLANDSVLREINLPKGRNDNQDQPDTFANSTLENLERRYIIEVLKRCSGKIAGRAAPQKSWPSPPRRCIPK</sequence>
<keyword evidence="4" id="KW-0238">DNA-binding</keyword>
<keyword evidence="2" id="KW-0067">ATP-binding</keyword>
<evidence type="ECO:0000256" key="2">
    <source>
        <dbReference type="ARBA" id="ARBA00022840"/>
    </source>
</evidence>
<keyword evidence="8" id="KW-0614">Plasmid</keyword>
<dbReference type="PANTHER" id="PTHR32071:SF123">
    <property type="entry name" value="DNA-BINDING TRANSCRIPTIONAL ACTIVATOR HYFR-RELATED"/>
    <property type="match status" value="1"/>
</dbReference>
<reference evidence="8" key="1">
    <citation type="submission" date="2022-04" db="EMBL/GenBank/DDBJ databases">
        <title>Hymenobacter sp. isolated from the air.</title>
        <authorList>
            <person name="Won M."/>
            <person name="Lee C.-M."/>
            <person name="Woen H.-Y."/>
            <person name="Kwon S.-W."/>
        </authorList>
    </citation>
    <scope>NUCLEOTIDE SEQUENCE</scope>
    <source>
        <strain evidence="8">5420S-77</strain>
        <plasmid evidence="8">unnamed5</plasmid>
    </source>
</reference>
<organism evidence="8 9">
    <name type="scientific">Hymenobacter volaticus</name>
    <dbReference type="NCBI Taxonomy" id="2932254"/>
    <lineage>
        <taxon>Bacteria</taxon>
        <taxon>Pseudomonadati</taxon>
        <taxon>Bacteroidota</taxon>
        <taxon>Cytophagia</taxon>
        <taxon>Cytophagales</taxon>
        <taxon>Hymenobacteraceae</taxon>
        <taxon>Hymenobacter</taxon>
    </lineage>
</organism>
<dbReference type="InterPro" id="IPR058031">
    <property type="entry name" value="AAA_lid_NorR"/>
</dbReference>
<dbReference type="PROSITE" id="PS00675">
    <property type="entry name" value="SIGMA54_INTERACT_1"/>
    <property type="match status" value="1"/>
</dbReference>
<evidence type="ECO:0000313" key="8">
    <source>
        <dbReference type="EMBL" id="UOQ69447.1"/>
    </source>
</evidence>
<dbReference type="CDD" id="cd00009">
    <property type="entry name" value="AAA"/>
    <property type="match status" value="1"/>
</dbReference>
<keyword evidence="5" id="KW-0804">Transcription</keyword>
<dbReference type="SMART" id="SM00065">
    <property type="entry name" value="GAF"/>
    <property type="match status" value="2"/>
</dbReference>
<dbReference type="Pfam" id="PF25601">
    <property type="entry name" value="AAA_lid_14"/>
    <property type="match status" value="1"/>
</dbReference>
<geneLocation type="plasmid" evidence="8 9">
    <name>unnamed5</name>
</geneLocation>
<evidence type="ECO:0000256" key="3">
    <source>
        <dbReference type="ARBA" id="ARBA00023015"/>
    </source>
</evidence>
<dbReference type="InterPro" id="IPR002078">
    <property type="entry name" value="Sigma_54_int"/>
</dbReference>
<dbReference type="PANTHER" id="PTHR32071">
    <property type="entry name" value="TRANSCRIPTIONAL REGULATORY PROTEIN"/>
    <property type="match status" value="1"/>
</dbReference>
<dbReference type="Gene3D" id="1.10.8.60">
    <property type="match status" value="1"/>
</dbReference>
<gene>
    <name evidence="8" type="ORF">MUN86_28610</name>
</gene>
<evidence type="ECO:0000313" key="9">
    <source>
        <dbReference type="Proteomes" id="UP000830401"/>
    </source>
</evidence>
<keyword evidence="3" id="KW-0805">Transcription regulation</keyword>
<dbReference type="InterPro" id="IPR003018">
    <property type="entry name" value="GAF"/>
</dbReference>
<accession>A0ABY4GET7</accession>
<evidence type="ECO:0000256" key="1">
    <source>
        <dbReference type="ARBA" id="ARBA00022741"/>
    </source>
</evidence>
<dbReference type="InterPro" id="IPR025944">
    <property type="entry name" value="Sigma_54_int_dom_CS"/>
</dbReference>
<dbReference type="InterPro" id="IPR029016">
    <property type="entry name" value="GAF-like_dom_sf"/>
</dbReference>
<dbReference type="InterPro" id="IPR025662">
    <property type="entry name" value="Sigma_54_int_dom_ATP-bd_1"/>
</dbReference>
<dbReference type="PROSITE" id="PS50045">
    <property type="entry name" value="SIGMA54_INTERACT_4"/>
    <property type="match status" value="1"/>
</dbReference>